<accession>A0A843USQ6</accession>
<reference evidence="1" key="1">
    <citation type="submission" date="2017-07" db="EMBL/GenBank/DDBJ databases">
        <title>Taro Niue Genome Assembly and Annotation.</title>
        <authorList>
            <person name="Atibalentja N."/>
            <person name="Keating K."/>
            <person name="Fields C.J."/>
        </authorList>
    </citation>
    <scope>NUCLEOTIDE SEQUENCE</scope>
    <source>
        <strain evidence="1">Niue_2</strain>
        <tissue evidence="1">Leaf</tissue>
    </source>
</reference>
<organism evidence="1 2">
    <name type="scientific">Colocasia esculenta</name>
    <name type="common">Wild taro</name>
    <name type="synonym">Arum esculentum</name>
    <dbReference type="NCBI Taxonomy" id="4460"/>
    <lineage>
        <taxon>Eukaryota</taxon>
        <taxon>Viridiplantae</taxon>
        <taxon>Streptophyta</taxon>
        <taxon>Embryophyta</taxon>
        <taxon>Tracheophyta</taxon>
        <taxon>Spermatophyta</taxon>
        <taxon>Magnoliopsida</taxon>
        <taxon>Liliopsida</taxon>
        <taxon>Araceae</taxon>
        <taxon>Aroideae</taxon>
        <taxon>Colocasieae</taxon>
        <taxon>Colocasia</taxon>
    </lineage>
</organism>
<keyword evidence="2" id="KW-1185">Reference proteome</keyword>
<evidence type="ECO:0000313" key="1">
    <source>
        <dbReference type="EMBL" id="MQL84730.1"/>
    </source>
</evidence>
<proteinExistence type="predicted"/>
<protein>
    <submittedName>
        <fullName evidence="1">Uncharacterized protein</fullName>
    </submittedName>
</protein>
<evidence type="ECO:0000313" key="2">
    <source>
        <dbReference type="Proteomes" id="UP000652761"/>
    </source>
</evidence>
<dbReference type="EMBL" id="NMUH01000782">
    <property type="protein sequence ID" value="MQL84730.1"/>
    <property type="molecule type" value="Genomic_DNA"/>
</dbReference>
<comment type="caution">
    <text evidence="1">The sequence shown here is derived from an EMBL/GenBank/DDBJ whole genome shotgun (WGS) entry which is preliminary data.</text>
</comment>
<name>A0A843USQ6_COLES</name>
<gene>
    <name evidence="1" type="ORF">Taro_017241</name>
</gene>
<dbReference type="AlphaFoldDB" id="A0A843USQ6"/>
<feature type="non-terminal residue" evidence="1">
    <location>
        <position position="1"/>
    </location>
</feature>
<sequence length="110" mass="12160">AAVRVADPVRNQFHMKCASGKAKIVDATVTLPRLVTVAMLEAAPEVKCALQFRVCYMSFGEPQSCWTNEPLILWRFSGECRIIMGLLTATEKFGDVFISSPKRSPTGPNR</sequence>
<dbReference type="OrthoDB" id="1847590at2759"/>
<dbReference type="Proteomes" id="UP000652761">
    <property type="component" value="Unassembled WGS sequence"/>
</dbReference>